<dbReference type="SMR" id="A0A015JYW6"/>
<reference evidence="1 2" key="1">
    <citation type="submission" date="2014-02" db="EMBL/GenBank/DDBJ databases">
        <title>Single nucleus genome sequencing reveals high similarity among nuclei of an endomycorrhizal fungus.</title>
        <authorList>
            <person name="Lin K."/>
            <person name="Geurts R."/>
            <person name="Zhang Z."/>
            <person name="Limpens E."/>
            <person name="Saunders D.G."/>
            <person name="Mu D."/>
            <person name="Pang E."/>
            <person name="Cao H."/>
            <person name="Cha H."/>
            <person name="Lin T."/>
            <person name="Zhou Q."/>
            <person name="Shang Y."/>
            <person name="Li Y."/>
            <person name="Ivanov S."/>
            <person name="Sharma T."/>
            <person name="Velzen R.V."/>
            <person name="Ruijter N.D."/>
            <person name="Aanen D.K."/>
            <person name="Win J."/>
            <person name="Kamoun S."/>
            <person name="Bisseling T."/>
            <person name="Huang S."/>
        </authorList>
    </citation>
    <scope>NUCLEOTIDE SEQUENCE [LARGE SCALE GENOMIC DNA]</scope>
    <source>
        <strain evidence="2">DAOM197198w</strain>
    </source>
</reference>
<dbReference type="HOGENOM" id="CLU_977104_0_0_1"/>
<dbReference type="STRING" id="1432141.A0A015JYW6"/>
<organism evidence="1 2">
    <name type="scientific">Rhizophagus irregularis (strain DAOM 197198w)</name>
    <name type="common">Glomus intraradices</name>
    <dbReference type="NCBI Taxonomy" id="1432141"/>
    <lineage>
        <taxon>Eukaryota</taxon>
        <taxon>Fungi</taxon>
        <taxon>Fungi incertae sedis</taxon>
        <taxon>Mucoromycota</taxon>
        <taxon>Glomeromycotina</taxon>
        <taxon>Glomeromycetes</taxon>
        <taxon>Glomerales</taxon>
        <taxon>Glomeraceae</taxon>
        <taxon>Rhizophagus</taxon>
    </lineage>
</organism>
<dbReference type="PANTHER" id="PTHR13618">
    <property type="entry name" value="LEUCINE ZIPPER CONTAINING TRANSCRIPTION FACTOR LZF1"/>
    <property type="match status" value="1"/>
</dbReference>
<protein>
    <recommendedName>
        <fullName evidence="3">RAVE subunit 2/Rogdi</fullName>
    </recommendedName>
</protein>
<dbReference type="InterPro" id="IPR028241">
    <property type="entry name" value="RAVE2/Rogdi"/>
</dbReference>
<proteinExistence type="predicted"/>
<dbReference type="OMA" id="PYKVCHP"/>
<keyword evidence="2" id="KW-1185">Reference proteome</keyword>
<gene>
    <name evidence="1" type="ORF">RirG_181420</name>
</gene>
<comment type="caution">
    <text evidence="1">The sequence shown here is derived from an EMBL/GenBank/DDBJ whole genome shotgun (WGS) entry which is preliminary data.</text>
</comment>
<evidence type="ECO:0000313" key="2">
    <source>
        <dbReference type="Proteomes" id="UP000022910"/>
    </source>
</evidence>
<name>A0A015JYW6_RHIIW</name>
<dbReference type="EMBL" id="JEMT01025974">
    <property type="protein sequence ID" value="EXX60269.1"/>
    <property type="molecule type" value="Genomic_DNA"/>
</dbReference>
<dbReference type="OrthoDB" id="66510at2759"/>
<evidence type="ECO:0000313" key="1">
    <source>
        <dbReference type="EMBL" id="EXX60269.1"/>
    </source>
</evidence>
<sequence>MIYAEEDTQTIFQKEQETLAKELDWLLISQLPNALYEIKKGLKKCETIMKSPEHDDSLGTSTLPISSNNNDFLKGFITLDGSDIIKGELSVKLSNYNRGNLIKLTINPKKPYFIEQLVDAQNYLTLALDALERTSKDLTKESARELLDSVLIYIISSRSVLVCAHEEKLFPYKICDPQMFGTVIPEDLIIQFHVEGSNVVCSVYGLHYHSSLPSQKKNGGLLGTAKSSSNIWKYKDKYASVLDKVIVKSRDPKLEEVMEGLEKLERECLAWKGKIALFKNLELGN</sequence>
<dbReference type="GO" id="GO:0043291">
    <property type="term" value="C:RAVE complex"/>
    <property type="evidence" value="ECO:0007669"/>
    <property type="project" value="TreeGrafter"/>
</dbReference>
<dbReference type="AlphaFoldDB" id="A0A015JYW6"/>
<evidence type="ECO:0008006" key="3">
    <source>
        <dbReference type="Google" id="ProtNLM"/>
    </source>
</evidence>
<dbReference type="Proteomes" id="UP000022910">
    <property type="component" value="Unassembled WGS sequence"/>
</dbReference>
<dbReference type="PANTHER" id="PTHR13618:SF1">
    <property type="entry name" value="PROTEIN ROGDI HOMOLOG"/>
    <property type="match status" value="1"/>
</dbReference>
<accession>A0A015JYW6</accession>
<dbReference type="Pfam" id="PF10259">
    <property type="entry name" value="Rogdi_lz"/>
    <property type="match status" value="1"/>
</dbReference>